<comment type="caution">
    <text evidence="2">The sequence shown here is derived from an EMBL/GenBank/DDBJ whole genome shotgun (WGS) entry which is preliminary data.</text>
</comment>
<dbReference type="AlphaFoldDB" id="A0A8T3BH38"/>
<keyword evidence="3" id="KW-1185">Reference proteome</keyword>
<dbReference type="EMBL" id="JAGYWB010000009">
    <property type="protein sequence ID" value="KAI0510388.1"/>
    <property type="molecule type" value="Genomic_DNA"/>
</dbReference>
<sequence>MQEGTLMEYSEQFEYLANRMDRLPEFVLEGNFMKGLKPKVRAAIRVMRHRDLGEFMELAQLLEDQRHLEKGVGGSSSGGSYRMTTTFLAPKEPTPSTLRETSKEKTVGGRPGDNFKKLTEIELQEKRAKEICFRCDEWYTPNSSGSYRL</sequence>
<proteinExistence type="predicted"/>
<dbReference type="SMR" id="A0A8T3BH38"/>
<evidence type="ECO:0000256" key="1">
    <source>
        <dbReference type="SAM" id="MobiDB-lite"/>
    </source>
</evidence>
<gene>
    <name evidence="2" type="ORF">KFK09_010989</name>
</gene>
<protein>
    <recommendedName>
        <fullName evidence="4">Retrotransposon gag domain-containing protein</fullName>
    </recommendedName>
</protein>
<dbReference type="OrthoDB" id="2013610at2759"/>
<feature type="region of interest" description="Disordered" evidence="1">
    <location>
        <begin position="69"/>
        <end position="113"/>
    </location>
</feature>
<feature type="compositionally biased region" description="Basic and acidic residues" evidence="1">
    <location>
        <begin position="100"/>
        <end position="113"/>
    </location>
</feature>
<evidence type="ECO:0000313" key="3">
    <source>
        <dbReference type="Proteomes" id="UP000829196"/>
    </source>
</evidence>
<accession>A0A8T3BH38</accession>
<evidence type="ECO:0008006" key="4">
    <source>
        <dbReference type="Google" id="ProtNLM"/>
    </source>
</evidence>
<organism evidence="2 3">
    <name type="scientific">Dendrobium nobile</name>
    <name type="common">Orchid</name>
    <dbReference type="NCBI Taxonomy" id="94219"/>
    <lineage>
        <taxon>Eukaryota</taxon>
        <taxon>Viridiplantae</taxon>
        <taxon>Streptophyta</taxon>
        <taxon>Embryophyta</taxon>
        <taxon>Tracheophyta</taxon>
        <taxon>Spermatophyta</taxon>
        <taxon>Magnoliopsida</taxon>
        <taxon>Liliopsida</taxon>
        <taxon>Asparagales</taxon>
        <taxon>Orchidaceae</taxon>
        <taxon>Epidendroideae</taxon>
        <taxon>Malaxideae</taxon>
        <taxon>Dendrobiinae</taxon>
        <taxon>Dendrobium</taxon>
    </lineage>
</organism>
<evidence type="ECO:0000313" key="2">
    <source>
        <dbReference type="EMBL" id="KAI0510388.1"/>
    </source>
</evidence>
<reference evidence="2" key="1">
    <citation type="journal article" date="2022" name="Front. Genet.">
        <title>Chromosome-Scale Assembly of the Dendrobium nobile Genome Provides Insights Into the Molecular Mechanism of the Biosynthesis of the Medicinal Active Ingredient of Dendrobium.</title>
        <authorList>
            <person name="Xu Q."/>
            <person name="Niu S.-C."/>
            <person name="Li K.-L."/>
            <person name="Zheng P.-J."/>
            <person name="Zhang X.-J."/>
            <person name="Jia Y."/>
            <person name="Liu Y."/>
            <person name="Niu Y.-X."/>
            <person name="Yu L.-H."/>
            <person name="Chen D.-F."/>
            <person name="Zhang G.-Q."/>
        </authorList>
    </citation>
    <scope>NUCLEOTIDE SEQUENCE</scope>
    <source>
        <tissue evidence="2">Leaf</tissue>
    </source>
</reference>
<name>A0A8T3BH38_DENNO</name>
<dbReference type="Proteomes" id="UP000829196">
    <property type="component" value="Unassembled WGS sequence"/>
</dbReference>